<dbReference type="InterPro" id="IPR042176">
    <property type="entry name" value="Pantoate_ligase_C"/>
</dbReference>
<dbReference type="AlphaFoldDB" id="F2N7R7"/>
<keyword evidence="9 15" id="KW-0547">Nucleotide-binding</keyword>
<dbReference type="HAMAP" id="MF_00158">
    <property type="entry name" value="PanC"/>
    <property type="match status" value="1"/>
</dbReference>
<evidence type="ECO:0000256" key="12">
    <source>
        <dbReference type="ARBA" id="ARBA00048258"/>
    </source>
</evidence>
<feature type="binding site" evidence="15">
    <location>
        <position position="154"/>
    </location>
    <ligand>
        <name>(R)-pantoate</name>
        <dbReference type="ChEBI" id="CHEBI:15980"/>
    </ligand>
</feature>
<keyword evidence="17" id="KW-1185">Reference proteome</keyword>
<dbReference type="FunFam" id="3.40.50.620:FF:000114">
    <property type="entry name" value="Pantothenate synthetase"/>
    <property type="match status" value="1"/>
</dbReference>
<comment type="similarity">
    <text evidence="3 15">Belongs to the pantothenate synthetase family.</text>
</comment>
<feature type="binding site" evidence="15">
    <location>
        <begin position="185"/>
        <end position="188"/>
    </location>
    <ligand>
        <name>ATP</name>
        <dbReference type="ChEBI" id="CHEBI:30616"/>
    </ligand>
</feature>
<keyword evidence="7 15" id="KW-0436">Ligase</keyword>
<accession>F2N7R7</accession>
<evidence type="ECO:0000313" key="16">
    <source>
        <dbReference type="EMBL" id="AEB06959.1"/>
    </source>
</evidence>
<dbReference type="NCBIfam" id="TIGR00018">
    <property type="entry name" value="panC"/>
    <property type="match status" value="1"/>
</dbReference>
<dbReference type="GO" id="GO:0004592">
    <property type="term" value="F:pantoate-beta-alanine ligase activity"/>
    <property type="evidence" value="ECO:0007669"/>
    <property type="project" value="UniProtKB-UniRule"/>
</dbReference>
<evidence type="ECO:0000256" key="11">
    <source>
        <dbReference type="ARBA" id="ARBA00032806"/>
    </source>
</evidence>
<name>F2N7R7_CORGP</name>
<comment type="function">
    <text evidence="13 15">Catalyzes the condensation of pantoate with beta-alanine in an ATP-dependent reaction via a pantoyl-adenylate intermediate.</text>
</comment>
<dbReference type="UniPathway" id="UPA00028">
    <property type="reaction ID" value="UER00005"/>
</dbReference>
<comment type="subunit">
    <text evidence="15">Homodimer.</text>
</comment>
<feature type="binding site" evidence="15">
    <location>
        <position position="177"/>
    </location>
    <ligand>
        <name>ATP</name>
        <dbReference type="ChEBI" id="CHEBI:30616"/>
    </ligand>
</feature>
<dbReference type="KEGG" id="cgo:Corgl_0846"/>
<dbReference type="eggNOG" id="COG0414">
    <property type="taxonomic scope" value="Bacteria"/>
</dbReference>
<protein>
    <recommendedName>
        <fullName evidence="5 15">Pantothenate synthetase</fullName>
        <shortName evidence="15">PS</shortName>
        <ecNumber evidence="4 15">6.3.2.1</ecNumber>
    </recommendedName>
    <alternativeName>
        <fullName evidence="14 15">Pantoate--beta-alanine ligase</fullName>
    </alternativeName>
    <alternativeName>
        <fullName evidence="11 15">Pantoate-activating enzyme</fullName>
    </alternativeName>
</protein>
<dbReference type="HOGENOM" id="CLU_047148_0_0_11"/>
<dbReference type="Gene3D" id="3.40.50.620">
    <property type="entry name" value="HUPs"/>
    <property type="match status" value="1"/>
</dbReference>
<evidence type="ECO:0000256" key="8">
    <source>
        <dbReference type="ARBA" id="ARBA00022655"/>
    </source>
</evidence>
<evidence type="ECO:0000256" key="1">
    <source>
        <dbReference type="ARBA" id="ARBA00004496"/>
    </source>
</evidence>
<evidence type="ECO:0000256" key="3">
    <source>
        <dbReference type="ARBA" id="ARBA00009256"/>
    </source>
</evidence>
<dbReference type="EMBL" id="CP002628">
    <property type="protein sequence ID" value="AEB06959.1"/>
    <property type="molecule type" value="Genomic_DNA"/>
</dbReference>
<feature type="active site" description="Proton donor" evidence="15">
    <location>
        <position position="38"/>
    </location>
</feature>
<evidence type="ECO:0000256" key="10">
    <source>
        <dbReference type="ARBA" id="ARBA00022840"/>
    </source>
</evidence>
<comment type="subcellular location">
    <subcellularLocation>
        <location evidence="1 15">Cytoplasm</location>
    </subcellularLocation>
</comment>
<dbReference type="Proteomes" id="UP000006851">
    <property type="component" value="Chromosome"/>
</dbReference>
<dbReference type="Gene3D" id="3.30.1300.10">
    <property type="entry name" value="Pantoate-beta-alanine ligase, C-terminal domain"/>
    <property type="match status" value="1"/>
</dbReference>
<feature type="binding site" evidence="15">
    <location>
        <position position="62"/>
    </location>
    <ligand>
        <name>(R)-pantoate</name>
        <dbReference type="ChEBI" id="CHEBI:15980"/>
    </ligand>
</feature>
<evidence type="ECO:0000256" key="7">
    <source>
        <dbReference type="ARBA" id="ARBA00022598"/>
    </source>
</evidence>
<feature type="binding site" evidence="15">
    <location>
        <begin position="148"/>
        <end position="151"/>
    </location>
    <ligand>
        <name>ATP</name>
        <dbReference type="ChEBI" id="CHEBI:30616"/>
    </ligand>
</feature>
<dbReference type="PANTHER" id="PTHR21299:SF1">
    <property type="entry name" value="PANTOATE--BETA-ALANINE LIGASE"/>
    <property type="match status" value="1"/>
</dbReference>
<proteinExistence type="inferred from homology"/>
<dbReference type="EC" id="6.3.2.1" evidence="4 15"/>
<dbReference type="InterPro" id="IPR003721">
    <property type="entry name" value="Pantoate_ligase"/>
</dbReference>
<dbReference type="InterPro" id="IPR014729">
    <property type="entry name" value="Rossmann-like_a/b/a_fold"/>
</dbReference>
<dbReference type="SUPFAM" id="SSF52374">
    <property type="entry name" value="Nucleotidylyl transferase"/>
    <property type="match status" value="1"/>
</dbReference>
<reference evidence="17" key="1">
    <citation type="journal article" date="2013" name="Stand. Genomic Sci.">
        <title>Complete genome sequence of Coriobacterium glomerans type strain (PW2(T)) from the midgut of Pyrrhocoris apterus L. (red soldier bug).</title>
        <authorList>
            <person name="Stackebrandt E."/>
            <person name="Zeytun A."/>
            <person name="Lapidus A."/>
            <person name="Nolan M."/>
            <person name="Lucas S."/>
            <person name="Hammon N."/>
            <person name="Deshpande S."/>
            <person name="Cheng J.F."/>
            <person name="Tapia R."/>
            <person name="Goodwin L.A."/>
            <person name="Pitluck S."/>
            <person name="Liolios K."/>
            <person name="Pagani I."/>
            <person name="Ivanova N."/>
            <person name="Mavromatis K."/>
            <person name="Mikhailova N."/>
            <person name="Huntemann M."/>
            <person name="Pati A."/>
            <person name="Chen A."/>
            <person name="Palaniappan K."/>
            <person name="Chang Y.J."/>
            <person name="Land M."/>
            <person name="Hauser L."/>
            <person name="Rohde M."/>
            <person name="Pukall R."/>
            <person name="Goker M."/>
            <person name="Detter J.C."/>
            <person name="Woyke T."/>
            <person name="Bristow J."/>
            <person name="Eisen J.A."/>
            <person name="Markowitz V."/>
            <person name="Hugenholtz P."/>
            <person name="Kyrpides N.C."/>
            <person name="Klenk H.P."/>
        </authorList>
    </citation>
    <scope>NUCLEOTIDE SEQUENCE</scope>
    <source>
        <strain evidence="17">ATCC 49209 / DSM 20642 / JCM 10262 / PW2</strain>
    </source>
</reference>
<dbReference type="RefSeq" id="WP_013708702.1">
    <property type="nucleotide sequence ID" value="NC_015389.1"/>
</dbReference>
<evidence type="ECO:0000256" key="6">
    <source>
        <dbReference type="ARBA" id="ARBA00022490"/>
    </source>
</evidence>
<keyword evidence="8 15" id="KW-0566">Pantothenate biosynthesis</keyword>
<evidence type="ECO:0000256" key="2">
    <source>
        <dbReference type="ARBA" id="ARBA00004990"/>
    </source>
</evidence>
<dbReference type="CDD" id="cd00560">
    <property type="entry name" value="PanC"/>
    <property type="match status" value="1"/>
</dbReference>
<dbReference type="PANTHER" id="PTHR21299">
    <property type="entry name" value="CYTIDYLATE KINASE/PANTOATE-BETA-ALANINE LIGASE"/>
    <property type="match status" value="1"/>
</dbReference>
<organism evidence="16 17">
    <name type="scientific">Coriobacterium glomerans (strain ATCC 49209 / DSM 20642 / JCM 10262 / PW2)</name>
    <dbReference type="NCBI Taxonomy" id="700015"/>
    <lineage>
        <taxon>Bacteria</taxon>
        <taxon>Bacillati</taxon>
        <taxon>Actinomycetota</taxon>
        <taxon>Coriobacteriia</taxon>
        <taxon>Coriobacteriales</taxon>
        <taxon>Coriobacteriaceae</taxon>
        <taxon>Coriobacterium</taxon>
    </lineage>
</organism>
<dbReference type="GO" id="GO:0005524">
    <property type="term" value="F:ATP binding"/>
    <property type="evidence" value="ECO:0007669"/>
    <property type="project" value="UniProtKB-KW"/>
</dbReference>
<evidence type="ECO:0000256" key="15">
    <source>
        <dbReference type="HAMAP-Rule" id="MF_00158"/>
    </source>
</evidence>
<evidence type="ECO:0000256" key="13">
    <source>
        <dbReference type="ARBA" id="ARBA00055042"/>
    </source>
</evidence>
<comment type="catalytic activity">
    <reaction evidence="12 15">
        <text>(R)-pantoate + beta-alanine + ATP = (R)-pantothenate + AMP + diphosphate + H(+)</text>
        <dbReference type="Rhea" id="RHEA:10912"/>
        <dbReference type="ChEBI" id="CHEBI:15378"/>
        <dbReference type="ChEBI" id="CHEBI:15980"/>
        <dbReference type="ChEBI" id="CHEBI:29032"/>
        <dbReference type="ChEBI" id="CHEBI:30616"/>
        <dbReference type="ChEBI" id="CHEBI:33019"/>
        <dbReference type="ChEBI" id="CHEBI:57966"/>
        <dbReference type="ChEBI" id="CHEBI:456215"/>
        <dbReference type="EC" id="6.3.2.1"/>
    </reaction>
</comment>
<dbReference type="Pfam" id="PF02569">
    <property type="entry name" value="Pantoate_ligase"/>
    <property type="match status" value="1"/>
</dbReference>
<sequence length="284" mass="31489">MIEIVRTVAEMRARRAAWRRQGLSVGLVPTMGYLHEGHASLIETAAATDDRVIVSVYVNERQFGPGEDLERYPRDIERDLAVCERAGADILFNPESAEMYAADHSTTVHMAGITDELCGRSRPGHFDGVCLVVSKLFNIAEPDRAYFGQKDAQQLLVIRRMVRDLNFNIELIGCPTVREPDGLAKSSRNAYLSDDERSAAPILHRALACGLTLCEQGCRDASRVRRAVSDALAEEPLAQVEYVEVVSTDSVQPVERIDAEVLCAIAVRIGGTRLIDNFMFDPER</sequence>
<dbReference type="STRING" id="700015.Corgl_0846"/>
<comment type="pathway">
    <text evidence="2 15">Cofactor biosynthesis; (R)-pantothenate biosynthesis; (R)-pantothenate from (R)-pantoate and beta-alanine: step 1/1.</text>
</comment>
<evidence type="ECO:0000256" key="4">
    <source>
        <dbReference type="ARBA" id="ARBA00012219"/>
    </source>
</evidence>
<evidence type="ECO:0000256" key="9">
    <source>
        <dbReference type="ARBA" id="ARBA00022741"/>
    </source>
</evidence>
<keyword evidence="6 15" id="KW-0963">Cytoplasm</keyword>
<feature type="binding site" evidence="15">
    <location>
        <position position="62"/>
    </location>
    <ligand>
        <name>beta-alanine</name>
        <dbReference type="ChEBI" id="CHEBI:57966"/>
    </ligand>
</feature>
<dbReference type="GO" id="GO:0015940">
    <property type="term" value="P:pantothenate biosynthetic process"/>
    <property type="evidence" value="ECO:0007669"/>
    <property type="project" value="UniProtKB-UniRule"/>
</dbReference>
<feature type="binding site" evidence="15">
    <location>
        <begin position="31"/>
        <end position="38"/>
    </location>
    <ligand>
        <name>ATP</name>
        <dbReference type="ChEBI" id="CHEBI:30616"/>
    </ligand>
</feature>
<comment type="miscellaneous">
    <text evidence="15">The reaction proceeds by a bi uni uni bi ping pong mechanism.</text>
</comment>
<gene>
    <name evidence="15" type="primary">panC</name>
    <name evidence="16" type="ordered locus">Corgl_0846</name>
</gene>
<evidence type="ECO:0000256" key="14">
    <source>
        <dbReference type="ARBA" id="ARBA00077433"/>
    </source>
</evidence>
<keyword evidence="10 15" id="KW-0067">ATP-binding</keyword>
<dbReference type="GO" id="GO:0005829">
    <property type="term" value="C:cytosol"/>
    <property type="evidence" value="ECO:0007669"/>
    <property type="project" value="TreeGrafter"/>
</dbReference>
<evidence type="ECO:0000256" key="5">
    <source>
        <dbReference type="ARBA" id="ARBA00014155"/>
    </source>
</evidence>
<evidence type="ECO:0000313" key="17">
    <source>
        <dbReference type="Proteomes" id="UP000006851"/>
    </source>
</evidence>